<reference evidence="1 2" key="1">
    <citation type="submission" date="2020-04" db="EMBL/GenBank/DDBJ databases">
        <title>Perkinsus olseni comparative genomics.</title>
        <authorList>
            <person name="Bogema D.R."/>
        </authorList>
    </citation>
    <scope>NUCLEOTIDE SEQUENCE [LARGE SCALE GENOMIC DNA]</scope>
    <source>
        <strain evidence="1">ATCC PRA-179</strain>
    </source>
</reference>
<comment type="caution">
    <text evidence="1">The sequence shown here is derived from an EMBL/GenBank/DDBJ whole genome shotgun (WGS) entry which is preliminary data.</text>
</comment>
<organism evidence="1 2">
    <name type="scientific">Perkinsus olseni</name>
    <name type="common">Perkinsus atlanticus</name>
    <dbReference type="NCBI Taxonomy" id="32597"/>
    <lineage>
        <taxon>Eukaryota</taxon>
        <taxon>Sar</taxon>
        <taxon>Alveolata</taxon>
        <taxon>Perkinsozoa</taxon>
        <taxon>Perkinsea</taxon>
        <taxon>Perkinsida</taxon>
        <taxon>Perkinsidae</taxon>
        <taxon>Perkinsus</taxon>
    </lineage>
</organism>
<dbReference type="AlphaFoldDB" id="A0A7J6KTA7"/>
<dbReference type="Proteomes" id="UP000570595">
    <property type="component" value="Unassembled WGS sequence"/>
</dbReference>
<protein>
    <submittedName>
        <fullName evidence="1">Uncharacterized protein</fullName>
    </submittedName>
</protein>
<gene>
    <name evidence="1" type="ORF">FOZ61_000900</name>
</gene>
<dbReference type="OrthoDB" id="10267637at2759"/>
<sequence>MPGAIHRGIPSRRDWENSEPVAVDALTRKHLKRPPSPLQLYDYGDLNSAKATRSSGERIAPKDARVRKERPRAAQYIPEAGGDNFQFSLAAYKLRSSYYSYGFSLLEPILMARLRPRAELHGGSTSSAVQEERCRSPVLRQVPPTRSRGARLSVKLAAAARFTLDDAIEKIEKQKTVREKIQYLREILRQKQCIGHSRRARASRQQRIDEACSRGEYFPVVRKTTETQQERLADLIEGVLEDVLARDAQFCEEFQANQTASTGVKSECERHPIEVLTTESFGGLLRQVPREALLACLDDGLVARYDSSK</sequence>
<dbReference type="EMBL" id="JABAHT010001190">
    <property type="protein sequence ID" value="KAF4649849.1"/>
    <property type="molecule type" value="Genomic_DNA"/>
</dbReference>
<name>A0A7J6KTA7_PEROL</name>
<evidence type="ECO:0000313" key="2">
    <source>
        <dbReference type="Proteomes" id="UP000570595"/>
    </source>
</evidence>
<proteinExistence type="predicted"/>
<accession>A0A7J6KTA7</accession>
<evidence type="ECO:0000313" key="1">
    <source>
        <dbReference type="EMBL" id="KAF4649849.1"/>
    </source>
</evidence>